<dbReference type="SUPFAM" id="SSF51182">
    <property type="entry name" value="RmlC-like cupins"/>
    <property type="match status" value="1"/>
</dbReference>
<evidence type="ECO:0000259" key="1">
    <source>
        <dbReference type="Pfam" id="PF05899"/>
    </source>
</evidence>
<dbReference type="Pfam" id="PF05899">
    <property type="entry name" value="Cupin_3"/>
    <property type="match status" value="1"/>
</dbReference>
<dbReference type="InterPro" id="IPR014710">
    <property type="entry name" value="RmlC-like_jellyroll"/>
</dbReference>
<keyword evidence="3" id="KW-1185">Reference proteome</keyword>
<protein>
    <submittedName>
        <fullName evidence="2">Cupin domain-containing protein</fullName>
    </submittedName>
</protein>
<reference evidence="2 3" key="1">
    <citation type="submission" date="2024-09" db="EMBL/GenBank/DDBJ databases">
        <authorList>
            <person name="Sun Q."/>
            <person name="Mori K."/>
        </authorList>
    </citation>
    <scope>NUCLEOTIDE SEQUENCE [LARGE SCALE GENOMIC DNA]</scope>
    <source>
        <strain evidence="2 3">NCAIM B.02604</strain>
    </source>
</reference>
<sequence length="110" mass="12345">MKHYVGNLDSAQFQPFPHPADPSLSAGEFAWIKEDRVSFWRANESNMPQVAPYPFLREEIIHVLEGAVQIEIEGGETISLKEGDVASFDKGLNSTWTFTFPFTKLSVLAD</sequence>
<dbReference type="RefSeq" id="WP_377460192.1">
    <property type="nucleotide sequence ID" value="NZ_JBHLUB010000032.1"/>
</dbReference>
<feature type="domain" description="(S)-ureidoglycine aminohydrolase cupin" evidence="1">
    <location>
        <begin position="57"/>
        <end position="104"/>
    </location>
</feature>
<dbReference type="EMBL" id="JBHLUB010000032">
    <property type="protein sequence ID" value="MFC0582767.1"/>
    <property type="molecule type" value="Genomic_DNA"/>
</dbReference>
<dbReference type="Proteomes" id="UP001589862">
    <property type="component" value="Unassembled WGS sequence"/>
</dbReference>
<comment type="caution">
    <text evidence="2">The sequence shown here is derived from an EMBL/GenBank/DDBJ whole genome shotgun (WGS) entry which is preliminary data.</text>
</comment>
<evidence type="ECO:0000313" key="2">
    <source>
        <dbReference type="EMBL" id="MFC0582767.1"/>
    </source>
</evidence>
<dbReference type="Gene3D" id="2.60.120.10">
    <property type="entry name" value="Jelly Rolls"/>
    <property type="match status" value="1"/>
</dbReference>
<dbReference type="InterPro" id="IPR008579">
    <property type="entry name" value="UGlyAH_Cupin_dom"/>
</dbReference>
<gene>
    <name evidence="2" type="ORF">ACFFFR_10335</name>
</gene>
<accession>A0ABV6PEE0</accession>
<organism evidence="2 3">
    <name type="scientific">Micrococcoides hystricis</name>
    <dbReference type="NCBI Taxonomy" id="1572761"/>
    <lineage>
        <taxon>Bacteria</taxon>
        <taxon>Bacillati</taxon>
        <taxon>Actinomycetota</taxon>
        <taxon>Actinomycetes</taxon>
        <taxon>Micrococcales</taxon>
        <taxon>Micrococcaceae</taxon>
        <taxon>Micrococcoides</taxon>
    </lineage>
</organism>
<proteinExistence type="predicted"/>
<dbReference type="InterPro" id="IPR011051">
    <property type="entry name" value="RmlC_Cupin_sf"/>
</dbReference>
<name>A0ABV6PEE0_9MICC</name>
<evidence type="ECO:0000313" key="3">
    <source>
        <dbReference type="Proteomes" id="UP001589862"/>
    </source>
</evidence>